<keyword evidence="2" id="KW-1185">Reference proteome</keyword>
<evidence type="ECO:0000313" key="2">
    <source>
        <dbReference type="Proteomes" id="UP001056120"/>
    </source>
</evidence>
<evidence type="ECO:0000313" key="1">
    <source>
        <dbReference type="EMBL" id="KAI3796168.1"/>
    </source>
</evidence>
<proteinExistence type="predicted"/>
<dbReference type="EMBL" id="CM042029">
    <property type="protein sequence ID" value="KAI3796168.1"/>
    <property type="molecule type" value="Genomic_DNA"/>
</dbReference>
<reference evidence="1 2" key="2">
    <citation type="journal article" date="2022" name="Mol. Ecol. Resour.">
        <title>The genomes of chicory, endive, great burdock and yacon provide insights into Asteraceae paleo-polyploidization history and plant inulin production.</title>
        <authorList>
            <person name="Fan W."/>
            <person name="Wang S."/>
            <person name="Wang H."/>
            <person name="Wang A."/>
            <person name="Jiang F."/>
            <person name="Liu H."/>
            <person name="Zhao H."/>
            <person name="Xu D."/>
            <person name="Zhang Y."/>
        </authorList>
    </citation>
    <scope>NUCLEOTIDE SEQUENCE [LARGE SCALE GENOMIC DNA]</scope>
    <source>
        <strain evidence="2">cv. Yunnan</strain>
        <tissue evidence="1">Leaves</tissue>
    </source>
</reference>
<sequence length="324" mass="35928">MSVSVFPEQSPENQETSKKLRKRGKVSTEIEYLMRTVRITCRDPDMTDSDDDEPKCKKIVREIKIPMSKFPATGSVQDSNGDKSLGKTKMGLTKSVRQPQGTTSGLKYRGVRQRKWGKWAAEIRDPFKGRRVWLGTYDTAEQASEAYEIKKLEFEEMGQSSKTTSTNKIKIKTKNKNPVSGDQKPAVSDESSGLITHASPSSVLEIESSSVSKIFINEDKKMESLSLDVLPDLGFGEPVDDSLTLAEIGSGLDFGLEFGSPFLDDFVSLSPGGFKNIDVLELCGLDQGSSDLPDWDFGELNNEELAWINTLRVDEPLMGNEFCS</sequence>
<dbReference type="Proteomes" id="UP001056120">
    <property type="component" value="Linkage Group LG12"/>
</dbReference>
<organism evidence="1 2">
    <name type="scientific">Smallanthus sonchifolius</name>
    <dbReference type="NCBI Taxonomy" id="185202"/>
    <lineage>
        <taxon>Eukaryota</taxon>
        <taxon>Viridiplantae</taxon>
        <taxon>Streptophyta</taxon>
        <taxon>Embryophyta</taxon>
        <taxon>Tracheophyta</taxon>
        <taxon>Spermatophyta</taxon>
        <taxon>Magnoliopsida</taxon>
        <taxon>eudicotyledons</taxon>
        <taxon>Gunneridae</taxon>
        <taxon>Pentapetalae</taxon>
        <taxon>asterids</taxon>
        <taxon>campanulids</taxon>
        <taxon>Asterales</taxon>
        <taxon>Asteraceae</taxon>
        <taxon>Asteroideae</taxon>
        <taxon>Heliantheae alliance</taxon>
        <taxon>Millerieae</taxon>
        <taxon>Smallanthus</taxon>
    </lineage>
</organism>
<gene>
    <name evidence="1" type="ORF">L1987_38833</name>
</gene>
<reference evidence="2" key="1">
    <citation type="journal article" date="2022" name="Mol. Ecol. Resour.">
        <title>The genomes of chicory, endive, great burdock and yacon provide insights into Asteraceae palaeo-polyploidization history and plant inulin production.</title>
        <authorList>
            <person name="Fan W."/>
            <person name="Wang S."/>
            <person name="Wang H."/>
            <person name="Wang A."/>
            <person name="Jiang F."/>
            <person name="Liu H."/>
            <person name="Zhao H."/>
            <person name="Xu D."/>
            <person name="Zhang Y."/>
        </authorList>
    </citation>
    <scope>NUCLEOTIDE SEQUENCE [LARGE SCALE GENOMIC DNA]</scope>
    <source>
        <strain evidence="2">cv. Yunnan</strain>
    </source>
</reference>
<protein>
    <submittedName>
        <fullName evidence="1">Uncharacterized protein</fullName>
    </submittedName>
</protein>
<name>A0ACB9HL80_9ASTR</name>
<comment type="caution">
    <text evidence="1">The sequence shown here is derived from an EMBL/GenBank/DDBJ whole genome shotgun (WGS) entry which is preliminary data.</text>
</comment>
<accession>A0ACB9HL80</accession>